<evidence type="ECO:0000256" key="1">
    <source>
        <dbReference type="SAM" id="Coils"/>
    </source>
</evidence>
<dbReference type="STRING" id="29421.B2M20_05580"/>
<comment type="caution">
    <text evidence="2">The sequence shown here is derived from an EMBL/GenBank/DDBJ whole genome shotgun (WGS) entry which is preliminary data.</text>
</comment>
<keyword evidence="1" id="KW-0175">Coiled coil</keyword>
<dbReference type="EMBL" id="MWPQ01000025">
    <property type="protein sequence ID" value="OPH83628.1"/>
    <property type="molecule type" value="Genomic_DNA"/>
</dbReference>
<keyword evidence="3" id="KW-1185">Reference proteome</keyword>
<proteinExistence type="predicted"/>
<sequence>MKANVKAQAIDDSTQAAQAMVSATLGMMRELRDAIRNNPGRQAEFEAEIDRLSERLETQQARHCALADLNASVRHYLEKVPPGSSIEAAPRLKVRLKEGESLTRAIDRIRGEIADQVRERHRVLRAELPIADRKRAARAYVNELAAKGSPNITADHDRFELSYPPSFSAKLDVQALLAWLNPELFRERLCAQIDAMPKPKFALSTDAKRERLREIKAAIIELEREEEGLIEKAADEGFDIARRPDASPAVILGIVINKKAHVAA</sequence>
<accession>A0A1V4I048</accession>
<protein>
    <submittedName>
        <fullName evidence="2">Uncharacterized protein</fullName>
    </submittedName>
</protein>
<dbReference type="AlphaFoldDB" id="A0A1V4I048"/>
<evidence type="ECO:0000313" key="3">
    <source>
        <dbReference type="Proteomes" id="UP000189940"/>
    </source>
</evidence>
<evidence type="ECO:0000313" key="2">
    <source>
        <dbReference type="EMBL" id="OPH83628.1"/>
    </source>
</evidence>
<organism evidence="2 3">
    <name type="scientific">Nitrobacter vulgaris</name>
    <dbReference type="NCBI Taxonomy" id="29421"/>
    <lineage>
        <taxon>Bacteria</taxon>
        <taxon>Pseudomonadati</taxon>
        <taxon>Pseudomonadota</taxon>
        <taxon>Alphaproteobacteria</taxon>
        <taxon>Hyphomicrobiales</taxon>
        <taxon>Nitrobacteraceae</taxon>
        <taxon>Nitrobacter</taxon>
    </lineage>
</organism>
<feature type="coiled-coil region" evidence="1">
    <location>
        <begin position="205"/>
        <end position="232"/>
    </location>
</feature>
<dbReference type="Proteomes" id="UP000189940">
    <property type="component" value="Unassembled WGS sequence"/>
</dbReference>
<gene>
    <name evidence="2" type="ORF">B2M20_05580</name>
</gene>
<reference evidence="2 3" key="1">
    <citation type="submission" date="2017-02" db="EMBL/GenBank/DDBJ databases">
        <title>Genome sequence of the nitrite-oxidizing bacterium Nitrobacter vulgaris strain Ab1.</title>
        <authorList>
            <person name="Mellbye B.L."/>
            <person name="Davis E.W."/>
            <person name="Spieck E."/>
            <person name="Chang J.H."/>
            <person name="Bottomley P.J."/>
            <person name="Sayavedra-Soto L.A."/>
        </authorList>
    </citation>
    <scope>NUCLEOTIDE SEQUENCE [LARGE SCALE GENOMIC DNA]</scope>
    <source>
        <strain evidence="2 3">Ab1</strain>
    </source>
</reference>
<name>A0A1V4I048_NITVU</name>